<feature type="region of interest" description="Disordered" evidence="1">
    <location>
        <begin position="76"/>
        <end position="104"/>
    </location>
</feature>
<evidence type="ECO:0000313" key="2">
    <source>
        <dbReference type="EMBL" id="ROT73562.1"/>
    </source>
</evidence>
<gene>
    <name evidence="2" type="ORF">C7M84_008009</name>
</gene>
<dbReference type="EMBL" id="QCYY01002018">
    <property type="protein sequence ID" value="ROT73562.1"/>
    <property type="molecule type" value="Genomic_DNA"/>
</dbReference>
<proteinExistence type="predicted"/>
<sequence>MGGSGDVEETAEGKEAQVDSGGMDSEADSLGQNDALSPGEEGSEKRTPLIMNADGVHGDRGFPGVAEYGEEAYVSRSNATAPEKPPAVKAEVSDTTPRGVRSRL</sequence>
<dbReference type="AlphaFoldDB" id="A0A423TAZ2"/>
<feature type="region of interest" description="Disordered" evidence="1">
    <location>
        <begin position="1"/>
        <end position="64"/>
    </location>
</feature>
<reference evidence="2 3" key="2">
    <citation type="submission" date="2019-01" db="EMBL/GenBank/DDBJ databases">
        <title>The decoding of complex shrimp genome reveals the adaptation for benthos swimmer, frequently molting mechanism and breeding impact on genome.</title>
        <authorList>
            <person name="Sun Y."/>
            <person name="Gao Y."/>
            <person name="Yu Y."/>
        </authorList>
    </citation>
    <scope>NUCLEOTIDE SEQUENCE [LARGE SCALE GENOMIC DNA]</scope>
    <source>
        <tissue evidence="2">Muscle</tissue>
    </source>
</reference>
<organism evidence="2 3">
    <name type="scientific">Penaeus vannamei</name>
    <name type="common">Whiteleg shrimp</name>
    <name type="synonym">Litopenaeus vannamei</name>
    <dbReference type="NCBI Taxonomy" id="6689"/>
    <lineage>
        <taxon>Eukaryota</taxon>
        <taxon>Metazoa</taxon>
        <taxon>Ecdysozoa</taxon>
        <taxon>Arthropoda</taxon>
        <taxon>Crustacea</taxon>
        <taxon>Multicrustacea</taxon>
        <taxon>Malacostraca</taxon>
        <taxon>Eumalacostraca</taxon>
        <taxon>Eucarida</taxon>
        <taxon>Decapoda</taxon>
        <taxon>Dendrobranchiata</taxon>
        <taxon>Penaeoidea</taxon>
        <taxon>Penaeidae</taxon>
        <taxon>Penaeus</taxon>
    </lineage>
</organism>
<accession>A0A423TAZ2</accession>
<comment type="caution">
    <text evidence="2">The sequence shown here is derived from an EMBL/GenBank/DDBJ whole genome shotgun (WGS) entry which is preliminary data.</text>
</comment>
<protein>
    <submittedName>
        <fullName evidence="2">Uncharacterized protein</fullName>
    </submittedName>
</protein>
<name>A0A423TAZ2_PENVA</name>
<keyword evidence="3" id="KW-1185">Reference proteome</keyword>
<evidence type="ECO:0000313" key="3">
    <source>
        <dbReference type="Proteomes" id="UP000283509"/>
    </source>
</evidence>
<reference evidence="2 3" key="1">
    <citation type="submission" date="2018-04" db="EMBL/GenBank/DDBJ databases">
        <authorList>
            <person name="Zhang X."/>
            <person name="Yuan J."/>
            <person name="Li F."/>
            <person name="Xiang J."/>
        </authorList>
    </citation>
    <scope>NUCLEOTIDE SEQUENCE [LARGE SCALE GENOMIC DNA]</scope>
    <source>
        <tissue evidence="2">Muscle</tissue>
    </source>
</reference>
<feature type="compositionally biased region" description="Acidic residues" evidence="1">
    <location>
        <begin position="1"/>
        <end position="10"/>
    </location>
</feature>
<dbReference type="Proteomes" id="UP000283509">
    <property type="component" value="Unassembled WGS sequence"/>
</dbReference>
<evidence type="ECO:0000256" key="1">
    <source>
        <dbReference type="SAM" id="MobiDB-lite"/>
    </source>
</evidence>